<keyword evidence="9" id="KW-0408">Iron</keyword>
<sequence length="354" mass="37600" precursor="true">MDLKYDMAQLTRRQMLRTAGAGALALGGGSLLAACGSSESSSKSGSGSGGETEVSDQLGWLKLSQFAGFFLAQEKGYYEDEGIAADIRAGGPNIIASQLVSNDKATVGNDDNGTVLQAIAKGTPLIIYGTIFQRSPYAVLSLPDAPIRTLEDFAGKKVALSPATRPLLEPLLESAGVDPSDVDFLPAGPDPAQLVNKQVQGYFGYATQQAVALEQQGVEVVTTLLDDLGLVNYGNVLITTPDRVEQERDTLVKYLRASIRGWEYAIANPEEAGKLVATKYGPKGLDTETEIAVNKAQVPLIENPAGIMRITEERMQQVIDSYAAGKALEKPLKAADVMTTEILDAAYGGKRTLL</sequence>
<evidence type="ECO:0000256" key="8">
    <source>
        <dbReference type="ARBA" id="ARBA00022977"/>
    </source>
</evidence>
<dbReference type="PROSITE" id="PS51318">
    <property type="entry name" value="TAT"/>
    <property type="match status" value="1"/>
</dbReference>
<evidence type="ECO:0000256" key="6">
    <source>
        <dbReference type="ARBA" id="ARBA00022723"/>
    </source>
</evidence>
<keyword evidence="15" id="KW-1185">Reference proteome</keyword>
<dbReference type="Proteomes" id="UP000008229">
    <property type="component" value="Chromosome"/>
</dbReference>
<dbReference type="EMBL" id="CP001854">
    <property type="protein sequence ID" value="ADB51177.1"/>
    <property type="molecule type" value="Genomic_DNA"/>
</dbReference>
<organism evidence="14 15">
    <name type="scientific">Conexibacter woesei (strain DSM 14684 / CCUG 47730 / CIP 108061 / JCM 11494 / NBRC 100937 / ID131577)</name>
    <dbReference type="NCBI Taxonomy" id="469383"/>
    <lineage>
        <taxon>Bacteria</taxon>
        <taxon>Bacillati</taxon>
        <taxon>Actinomycetota</taxon>
        <taxon>Thermoleophilia</taxon>
        <taxon>Solirubrobacterales</taxon>
        <taxon>Conexibacteraceae</taxon>
        <taxon>Conexibacter</taxon>
    </lineage>
</organism>
<dbReference type="AlphaFoldDB" id="D3F9W5"/>
<dbReference type="HOGENOM" id="CLU_028871_1_3_11"/>
<reference evidence="15" key="2">
    <citation type="submission" date="2010-01" db="EMBL/GenBank/DDBJ databases">
        <title>The complete genome of Conexibacter woesei DSM 14684.</title>
        <authorList>
            <consortium name="US DOE Joint Genome Institute (JGI-PGF)"/>
            <person name="Lucas S."/>
            <person name="Copeland A."/>
            <person name="Lapidus A."/>
            <person name="Glavina del Rio T."/>
            <person name="Dalin E."/>
            <person name="Tice H."/>
            <person name="Bruce D."/>
            <person name="Goodwin L."/>
            <person name="Pitluck S."/>
            <person name="Kyrpides N."/>
            <person name="Mavromatis K."/>
            <person name="Ivanova N."/>
            <person name="Mikhailova N."/>
            <person name="Chertkov O."/>
            <person name="Brettin T."/>
            <person name="Detter J.C."/>
            <person name="Han C."/>
            <person name="Larimer F."/>
            <person name="Land M."/>
            <person name="Hauser L."/>
            <person name="Markowitz V."/>
            <person name="Cheng J.-F."/>
            <person name="Hugenholtz P."/>
            <person name="Woyke T."/>
            <person name="Wu D."/>
            <person name="Pukall R."/>
            <person name="Steenblock K."/>
            <person name="Schneider S."/>
            <person name="Klenk H.-P."/>
            <person name="Eisen J.A."/>
        </authorList>
    </citation>
    <scope>NUCLEOTIDE SEQUENCE [LARGE SCALE GENOMIC DNA]</scope>
    <source>
        <strain evidence="15">DSM 14684 / CIP 108061 / JCM 11494 / NBRC 100937 / ID131577</strain>
    </source>
</reference>
<gene>
    <name evidence="14" type="ordered locus">Cwoe_2758</name>
</gene>
<keyword evidence="6" id="KW-0479">Metal-binding</keyword>
<evidence type="ECO:0000256" key="4">
    <source>
        <dbReference type="ARBA" id="ARBA00011738"/>
    </source>
</evidence>
<feature type="domain" description="SsuA/THI5-like" evidence="13">
    <location>
        <begin position="65"/>
        <end position="272"/>
    </location>
</feature>
<comment type="function">
    <text evidence="1">Responsible for the formation of the pyrimidine heterocycle in the thiamine biosynthesis pathway. Catalyzes the formation of hydroxymethylpyrimidine phosphate (HMP-P) from histidine and pyridoxal phosphate (PLP). The protein uses PLP and the active site histidine to form HMP-P, generating an inactive enzyme. The enzyme can only undergo a single turnover, which suggests it is a suicide enzyme.</text>
</comment>
<evidence type="ECO:0000256" key="3">
    <source>
        <dbReference type="ARBA" id="ARBA00009406"/>
    </source>
</evidence>
<dbReference type="GO" id="GO:0009228">
    <property type="term" value="P:thiamine biosynthetic process"/>
    <property type="evidence" value="ECO:0007669"/>
    <property type="project" value="UniProtKB-KW"/>
</dbReference>
<evidence type="ECO:0000256" key="9">
    <source>
        <dbReference type="ARBA" id="ARBA00023004"/>
    </source>
</evidence>
<dbReference type="RefSeq" id="WP_012934228.1">
    <property type="nucleotide sequence ID" value="NC_013739.1"/>
</dbReference>
<dbReference type="PANTHER" id="PTHR31528">
    <property type="entry name" value="4-AMINO-5-HYDROXYMETHYL-2-METHYLPYRIMIDINE PHOSPHATE SYNTHASE THI11-RELATED"/>
    <property type="match status" value="1"/>
</dbReference>
<dbReference type="OrthoDB" id="174578at2"/>
<keyword evidence="5" id="KW-0808">Transferase</keyword>
<keyword evidence="7" id="KW-0663">Pyridoxal phosphate</keyword>
<evidence type="ECO:0000256" key="1">
    <source>
        <dbReference type="ARBA" id="ARBA00003469"/>
    </source>
</evidence>
<dbReference type="PROSITE" id="PS51257">
    <property type="entry name" value="PROKAR_LIPOPROTEIN"/>
    <property type="match status" value="1"/>
</dbReference>
<dbReference type="InterPro" id="IPR006311">
    <property type="entry name" value="TAT_signal"/>
</dbReference>
<dbReference type="GO" id="GO:0016740">
    <property type="term" value="F:transferase activity"/>
    <property type="evidence" value="ECO:0007669"/>
    <property type="project" value="UniProtKB-KW"/>
</dbReference>
<keyword evidence="8" id="KW-0784">Thiamine biosynthesis</keyword>
<reference evidence="14 15" key="1">
    <citation type="journal article" date="2010" name="Stand. Genomic Sci.">
        <title>Complete genome sequence of Conexibacter woesei type strain (ID131577).</title>
        <authorList>
            <person name="Pukall R."/>
            <person name="Lapidus A."/>
            <person name="Glavina Del Rio T."/>
            <person name="Copeland A."/>
            <person name="Tice H."/>
            <person name="Cheng J.-F."/>
            <person name="Lucas S."/>
            <person name="Chen F."/>
            <person name="Nolan M."/>
            <person name="Bruce D."/>
            <person name="Goodwin L."/>
            <person name="Pitluck S."/>
            <person name="Mavromatis K."/>
            <person name="Ivanova N."/>
            <person name="Ovchinnikova G."/>
            <person name="Pati A."/>
            <person name="Chen A."/>
            <person name="Palaniappan K."/>
            <person name="Land M."/>
            <person name="Hauser L."/>
            <person name="Chang Y.-J."/>
            <person name="Jeffries C.D."/>
            <person name="Chain P."/>
            <person name="Meincke L."/>
            <person name="Sims D."/>
            <person name="Brettin T."/>
            <person name="Detter J.C."/>
            <person name="Rohde M."/>
            <person name="Goeker M."/>
            <person name="Bristow J."/>
            <person name="Eisen J.A."/>
            <person name="Markowitz V."/>
            <person name="Kyrpides N.C."/>
            <person name="Klenk H.-P."/>
            <person name="Hugenholtz P."/>
        </authorList>
    </citation>
    <scope>NUCLEOTIDE SEQUENCE [LARGE SCALE GENOMIC DNA]</scope>
    <source>
        <strain evidence="15">DSM 14684 / CIP 108061 / JCM 11494 / NBRC 100937 / ID131577</strain>
    </source>
</reference>
<dbReference type="Gene3D" id="3.40.190.10">
    <property type="entry name" value="Periplasmic binding protein-like II"/>
    <property type="match status" value="2"/>
</dbReference>
<evidence type="ECO:0000256" key="5">
    <source>
        <dbReference type="ARBA" id="ARBA00022679"/>
    </source>
</evidence>
<comment type="subunit">
    <text evidence="4">Homodimer.</text>
</comment>
<keyword evidence="12" id="KW-0732">Signal</keyword>
<evidence type="ECO:0000256" key="10">
    <source>
        <dbReference type="ARBA" id="ARBA00033171"/>
    </source>
</evidence>
<evidence type="ECO:0000256" key="7">
    <source>
        <dbReference type="ARBA" id="ARBA00022898"/>
    </source>
</evidence>
<dbReference type="eggNOG" id="COG0715">
    <property type="taxonomic scope" value="Bacteria"/>
</dbReference>
<accession>D3F9W5</accession>
<comment type="catalytic activity">
    <reaction evidence="11">
        <text>N(6)-(pyridoxal phosphate)-L-lysyl-[4-amino-5-hydroxymethyl-2-methylpyrimidine phosphate synthase] + L-histidyl-[4-amino-5-hydroxymethyl-2-methylpyrimidine phosphate synthase] + 2 Fe(3+) + 4 H2O = L-lysyl-[4-amino-5-hydroxymethyl-2-methylpyrimidine phosphate synthase] + (2S)-2-amino-5-hydroxy-4-oxopentanoyl-[4-amino-5-hydroxymethyl-2-methylpyrimidine phosphate synthase] + 4-amino-2-methyl-5-(phosphooxymethyl)pyrimidine + 3-oxopropanoate + 2 Fe(2+) + 2 H(+)</text>
        <dbReference type="Rhea" id="RHEA:65756"/>
        <dbReference type="Rhea" id="RHEA-COMP:16892"/>
        <dbReference type="Rhea" id="RHEA-COMP:16893"/>
        <dbReference type="Rhea" id="RHEA-COMP:16894"/>
        <dbReference type="Rhea" id="RHEA-COMP:16895"/>
        <dbReference type="ChEBI" id="CHEBI:15377"/>
        <dbReference type="ChEBI" id="CHEBI:15378"/>
        <dbReference type="ChEBI" id="CHEBI:29033"/>
        <dbReference type="ChEBI" id="CHEBI:29034"/>
        <dbReference type="ChEBI" id="CHEBI:29969"/>
        <dbReference type="ChEBI" id="CHEBI:29979"/>
        <dbReference type="ChEBI" id="CHEBI:33190"/>
        <dbReference type="ChEBI" id="CHEBI:58354"/>
        <dbReference type="ChEBI" id="CHEBI:143915"/>
        <dbReference type="ChEBI" id="CHEBI:157692"/>
    </reaction>
    <physiologicalReaction direction="left-to-right" evidence="11">
        <dbReference type="Rhea" id="RHEA:65757"/>
    </physiologicalReaction>
</comment>
<evidence type="ECO:0000313" key="14">
    <source>
        <dbReference type="EMBL" id="ADB51177.1"/>
    </source>
</evidence>
<feature type="chain" id="PRO_5039724807" description="Thiamine pyrimidine synthase" evidence="12">
    <location>
        <begin position="34"/>
        <end position="354"/>
    </location>
</feature>
<protein>
    <recommendedName>
        <fullName evidence="10">Thiamine pyrimidine synthase</fullName>
    </recommendedName>
</protein>
<dbReference type="SUPFAM" id="SSF53850">
    <property type="entry name" value="Periplasmic binding protein-like II"/>
    <property type="match status" value="1"/>
</dbReference>
<dbReference type="KEGG" id="cwo:Cwoe_2758"/>
<feature type="signal peptide" evidence="12">
    <location>
        <begin position="1"/>
        <end position="33"/>
    </location>
</feature>
<evidence type="ECO:0000256" key="2">
    <source>
        <dbReference type="ARBA" id="ARBA00004948"/>
    </source>
</evidence>
<dbReference type="PANTHER" id="PTHR31528:SF1">
    <property type="entry name" value="4-AMINO-5-HYDROXYMETHYL-2-METHYLPYRIMIDINE PHOSPHATE SYNTHASE THI11-RELATED"/>
    <property type="match status" value="1"/>
</dbReference>
<comment type="pathway">
    <text evidence="2">Cofactor biosynthesis; thiamine diphosphate biosynthesis.</text>
</comment>
<comment type="similarity">
    <text evidence="3">Belongs to the NMT1/THI5 family.</text>
</comment>
<name>D3F9W5_CONWI</name>
<proteinExistence type="inferred from homology"/>
<dbReference type="GO" id="GO:0046872">
    <property type="term" value="F:metal ion binding"/>
    <property type="evidence" value="ECO:0007669"/>
    <property type="project" value="UniProtKB-KW"/>
</dbReference>
<evidence type="ECO:0000313" key="15">
    <source>
        <dbReference type="Proteomes" id="UP000008229"/>
    </source>
</evidence>
<evidence type="ECO:0000256" key="12">
    <source>
        <dbReference type="SAM" id="SignalP"/>
    </source>
</evidence>
<dbReference type="Pfam" id="PF09084">
    <property type="entry name" value="NMT1"/>
    <property type="match status" value="1"/>
</dbReference>
<dbReference type="InterPro" id="IPR027939">
    <property type="entry name" value="NMT1/THI5"/>
</dbReference>
<evidence type="ECO:0000259" key="13">
    <source>
        <dbReference type="Pfam" id="PF09084"/>
    </source>
</evidence>
<evidence type="ECO:0000256" key="11">
    <source>
        <dbReference type="ARBA" id="ARBA00048179"/>
    </source>
</evidence>
<dbReference type="STRING" id="469383.Cwoe_2758"/>
<dbReference type="InterPro" id="IPR015168">
    <property type="entry name" value="SsuA/THI5"/>
</dbReference>